<name>A0A1M4TT65_9BACL</name>
<evidence type="ECO:0000256" key="6">
    <source>
        <dbReference type="ARBA" id="ARBA00044538"/>
    </source>
</evidence>
<accession>A0A1M4TT65</accession>
<dbReference type="GO" id="GO:0008234">
    <property type="term" value="F:cysteine-type peptidase activity"/>
    <property type="evidence" value="ECO:0007669"/>
    <property type="project" value="UniProtKB-KW"/>
</dbReference>
<dbReference type="EMBL" id="FQVL01000001">
    <property type="protein sequence ID" value="SHE47642.1"/>
    <property type="molecule type" value="Genomic_DNA"/>
</dbReference>
<keyword evidence="2" id="KW-0645">Protease</keyword>
<dbReference type="OrthoDB" id="48998at2"/>
<keyword evidence="1" id="KW-0690">Ribosome biogenesis</keyword>
<dbReference type="Gene3D" id="3.30.70.1490">
    <property type="entry name" value="Cysteine protease Prp"/>
    <property type="match status" value="1"/>
</dbReference>
<protein>
    <recommendedName>
        <fullName evidence="6">Ribosomal processing cysteine protease Prp</fullName>
    </recommendedName>
</protein>
<dbReference type="RefSeq" id="WP_073151700.1">
    <property type="nucleotide sequence ID" value="NZ_FQVL01000001.1"/>
</dbReference>
<evidence type="ECO:0000313" key="7">
    <source>
        <dbReference type="EMBL" id="SHE47642.1"/>
    </source>
</evidence>
<keyword evidence="3" id="KW-0378">Hydrolase</keyword>
<sequence length="111" mass="11994">MIDIRVRRGHGDAITNVYISGHADFAEYGSDIVCSAVSGIAIGIVNAIEHLLSIDICPAPTSDGLLSIEVPSNLDQSSSEKLQLLLEAMIYSLQNIADGYTDFVKLQTEKR</sequence>
<evidence type="ECO:0000313" key="8">
    <source>
        <dbReference type="Proteomes" id="UP000184476"/>
    </source>
</evidence>
<dbReference type="GO" id="GO:0006508">
    <property type="term" value="P:proteolysis"/>
    <property type="evidence" value="ECO:0007669"/>
    <property type="project" value="UniProtKB-KW"/>
</dbReference>
<dbReference type="SUPFAM" id="SSF118010">
    <property type="entry name" value="TM1457-like"/>
    <property type="match status" value="1"/>
</dbReference>
<reference evidence="7 8" key="1">
    <citation type="submission" date="2016-11" db="EMBL/GenBank/DDBJ databases">
        <authorList>
            <person name="Jaros S."/>
            <person name="Januszkiewicz K."/>
            <person name="Wedrychowicz H."/>
        </authorList>
    </citation>
    <scope>NUCLEOTIDE SEQUENCE [LARGE SCALE GENOMIC DNA]</scope>
    <source>
        <strain evidence="7 8">DSM 44666</strain>
    </source>
</reference>
<dbReference type="GO" id="GO:0042254">
    <property type="term" value="P:ribosome biogenesis"/>
    <property type="evidence" value="ECO:0007669"/>
    <property type="project" value="UniProtKB-KW"/>
</dbReference>
<dbReference type="InterPro" id="IPR007422">
    <property type="entry name" value="Peptidase_Prp"/>
</dbReference>
<dbReference type="Pfam" id="PF04327">
    <property type="entry name" value="Peptidase_Prp"/>
    <property type="match status" value="1"/>
</dbReference>
<evidence type="ECO:0000256" key="4">
    <source>
        <dbReference type="ARBA" id="ARBA00022807"/>
    </source>
</evidence>
<keyword evidence="8" id="KW-1185">Reference proteome</keyword>
<organism evidence="7 8">
    <name type="scientific">Seinonella peptonophila</name>
    <dbReference type="NCBI Taxonomy" id="112248"/>
    <lineage>
        <taxon>Bacteria</taxon>
        <taxon>Bacillati</taxon>
        <taxon>Bacillota</taxon>
        <taxon>Bacilli</taxon>
        <taxon>Bacillales</taxon>
        <taxon>Thermoactinomycetaceae</taxon>
        <taxon>Seinonella</taxon>
    </lineage>
</organism>
<evidence type="ECO:0000256" key="3">
    <source>
        <dbReference type="ARBA" id="ARBA00022801"/>
    </source>
</evidence>
<dbReference type="CDD" id="cd16332">
    <property type="entry name" value="Prp-like"/>
    <property type="match status" value="1"/>
</dbReference>
<comment type="similarity">
    <text evidence="5">Belongs to the Prp family.</text>
</comment>
<evidence type="ECO:0000256" key="2">
    <source>
        <dbReference type="ARBA" id="ARBA00022670"/>
    </source>
</evidence>
<dbReference type="PANTHER" id="PTHR39178:SF1">
    <property type="entry name" value="RIBOSOMAL-PROCESSING CYSTEINE PROTEASE PRP"/>
    <property type="match status" value="1"/>
</dbReference>
<dbReference type="AlphaFoldDB" id="A0A1M4TT65"/>
<evidence type="ECO:0000256" key="1">
    <source>
        <dbReference type="ARBA" id="ARBA00022517"/>
    </source>
</evidence>
<proteinExistence type="inferred from homology"/>
<dbReference type="PANTHER" id="PTHR39178">
    <property type="entry name" value="HYPOTHETICAL RIBOSOME-ASSOCIATED PROTEIN"/>
    <property type="match status" value="1"/>
</dbReference>
<gene>
    <name evidence="7" type="ORF">SAMN05444392_101629</name>
</gene>
<keyword evidence="4" id="KW-0788">Thiol protease</keyword>
<dbReference type="InterPro" id="IPR036764">
    <property type="entry name" value="Peptidase_Prp_sf"/>
</dbReference>
<dbReference type="STRING" id="112248.SAMN05444392_101629"/>
<dbReference type="Proteomes" id="UP000184476">
    <property type="component" value="Unassembled WGS sequence"/>
</dbReference>
<evidence type="ECO:0000256" key="5">
    <source>
        <dbReference type="ARBA" id="ARBA00044503"/>
    </source>
</evidence>